<feature type="signal peptide" evidence="1">
    <location>
        <begin position="1"/>
        <end position="23"/>
    </location>
</feature>
<dbReference type="OrthoDB" id="9781757at2"/>
<reference evidence="4" key="1">
    <citation type="submission" date="2018-05" db="EMBL/GenBank/DDBJ databases">
        <authorList>
            <person name="Li X."/>
        </authorList>
    </citation>
    <scope>NUCLEOTIDE SEQUENCE [LARGE SCALE GENOMIC DNA]</scope>
    <source>
        <strain evidence="4">LX32</strain>
    </source>
</reference>
<accession>A0A328AT32</accession>
<dbReference type="Pfam" id="PF12680">
    <property type="entry name" value="SnoaL_2"/>
    <property type="match status" value="1"/>
</dbReference>
<name>A0A328AT32_9CAUL</name>
<dbReference type="RefSeq" id="WP_111529846.1">
    <property type="nucleotide sequence ID" value="NZ_JBHRSG010000003.1"/>
</dbReference>
<evidence type="ECO:0000313" key="3">
    <source>
        <dbReference type="EMBL" id="RAK56098.1"/>
    </source>
</evidence>
<dbReference type="InterPro" id="IPR011944">
    <property type="entry name" value="Steroid_delta5-4_isomerase"/>
</dbReference>
<evidence type="ECO:0000313" key="4">
    <source>
        <dbReference type="Proteomes" id="UP000249254"/>
    </source>
</evidence>
<proteinExistence type="predicted"/>
<dbReference type="AlphaFoldDB" id="A0A328AT32"/>
<gene>
    <name evidence="3" type="ORF">DJ017_17065</name>
</gene>
<dbReference type="InterPro" id="IPR032710">
    <property type="entry name" value="NTF2-like_dom_sf"/>
</dbReference>
<sequence length="151" mass="16215">MRRLTAALVAGAILMGAASPALAGDTDASRIAVAREMIAAWKSADWRKVADLFAEDGVLRSMMLEPVAGRPAIYARIAALGKGAPDGVTLDVAHIGVIDGLVFIERTDRFVYNGHPGAVPVVGVLDIRDGKVREWREYYDRASLEKALRGQ</sequence>
<comment type="caution">
    <text evidence="3">The sequence shown here is derived from an EMBL/GenBank/DDBJ whole genome shotgun (WGS) entry which is preliminary data.</text>
</comment>
<evidence type="ECO:0000256" key="1">
    <source>
        <dbReference type="SAM" id="SignalP"/>
    </source>
</evidence>
<dbReference type="InterPro" id="IPR037401">
    <property type="entry name" value="SnoaL-like"/>
</dbReference>
<keyword evidence="1" id="KW-0732">Signal</keyword>
<organism evidence="3 4">
    <name type="scientific">Phenylobacterium soli</name>
    <dbReference type="NCBI Taxonomy" id="2170551"/>
    <lineage>
        <taxon>Bacteria</taxon>
        <taxon>Pseudomonadati</taxon>
        <taxon>Pseudomonadota</taxon>
        <taxon>Alphaproteobacteria</taxon>
        <taxon>Caulobacterales</taxon>
        <taxon>Caulobacteraceae</taxon>
        <taxon>Phenylobacterium</taxon>
    </lineage>
</organism>
<dbReference type="Proteomes" id="UP000249254">
    <property type="component" value="Unassembled WGS sequence"/>
</dbReference>
<evidence type="ECO:0000259" key="2">
    <source>
        <dbReference type="Pfam" id="PF12680"/>
    </source>
</evidence>
<dbReference type="SUPFAM" id="SSF54427">
    <property type="entry name" value="NTF2-like"/>
    <property type="match status" value="1"/>
</dbReference>
<feature type="domain" description="SnoaL-like" evidence="2">
    <location>
        <begin position="34"/>
        <end position="135"/>
    </location>
</feature>
<feature type="chain" id="PRO_5016357602" evidence="1">
    <location>
        <begin position="24"/>
        <end position="151"/>
    </location>
</feature>
<protein>
    <submittedName>
        <fullName evidence="3">Nuclear transport factor 2 family protein</fullName>
    </submittedName>
</protein>
<dbReference type="NCBIfam" id="TIGR02246">
    <property type="entry name" value="SgcJ/EcaC family oxidoreductase"/>
    <property type="match status" value="1"/>
</dbReference>
<keyword evidence="4" id="KW-1185">Reference proteome</keyword>
<dbReference type="Gene3D" id="3.10.450.50">
    <property type="match status" value="1"/>
</dbReference>
<dbReference type="EMBL" id="QFYQ01000001">
    <property type="protein sequence ID" value="RAK56098.1"/>
    <property type="molecule type" value="Genomic_DNA"/>
</dbReference>